<comment type="caution">
    <text evidence="3">The sequence shown here is derived from an EMBL/GenBank/DDBJ whole genome shotgun (WGS) entry which is preliminary data.</text>
</comment>
<dbReference type="InterPro" id="IPR000073">
    <property type="entry name" value="AB_hydrolase_1"/>
</dbReference>
<name>A0A847QWW3_9GAMM</name>
<dbReference type="PANTHER" id="PTHR43039">
    <property type="entry name" value="ESTERASE-RELATED"/>
    <property type="match status" value="1"/>
</dbReference>
<comment type="similarity">
    <text evidence="1">Belongs to the AB hydrolase superfamily.</text>
</comment>
<dbReference type="AlphaFoldDB" id="A0A847QWW3"/>
<feature type="domain" description="AB hydrolase-1" evidence="2">
    <location>
        <begin position="23"/>
        <end position="144"/>
    </location>
</feature>
<dbReference type="Gene3D" id="3.40.50.1820">
    <property type="entry name" value="alpha/beta hydrolase"/>
    <property type="match status" value="1"/>
</dbReference>
<dbReference type="GO" id="GO:0016787">
    <property type="term" value="F:hydrolase activity"/>
    <property type="evidence" value="ECO:0007669"/>
    <property type="project" value="UniProtKB-KW"/>
</dbReference>
<keyword evidence="3" id="KW-0378">Hydrolase</keyword>
<proteinExistence type="inferred from homology"/>
<sequence>MPHKPNNILQRNHVNISGKGNKTIMLAHGFGCSQHLWRFIRPYLEEHYQVVLFDYVGSGNSDFSAYQVERYKHLEGYALDVIEICDAMNIKDAIFVGHSISSTIGWIVTQQRPELFSHVVAICPSPCFLNLDNEYQGGFEQQYLEDLIALMDKDYIGWGNYLAPIVMGIDLAPIGPSIDKSDVLVHELLSSFCSTDVTYSKPFAAATFLSDYRSLLPRITHPSLVLQSSNDTLVSVGVGEYIQKNLQNAQLKIIEGNGHCLHVTHPLHVLDQMMTFLQAHPTDEQGLELNH</sequence>
<organism evidence="3 4">
    <name type="scientific">Marinomonas profundi</name>
    <dbReference type="NCBI Taxonomy" id="2726122"/>
    <lineage>
        <taxon>Bacteria</taxon>
        <taxon>Pseudomonadati</taxon>
        <taxon>Pseudomonadota</taxon>
        <taxon>Gammaproteobacteria</taxon>
        <taxon>Oceanospirillales</taxon>
        <taxon>Oceanospirillaceae</taxon>
        <taxon>Marinomonas</taxon>
    </lineage>
</organism>
<dbReference type="Proteomes" id="UP000586067">
    <property type="component" value="Unassembled WGS sequence"/>
</dbReference>
<accession>A0A847QWW3</accession>
<dbReference type="InterPro" id="IPR029058">
    <property type="entry name" value="AB_hydrolase_fold"/>
</dbReference>
<evidence type="ECO:0000313" key="4">
    <source>
        <dbReference type="Proteomes" id="UP000586067"/>
    </source>
</evidence>
<dbReference type="SUPFAM" id="SSF53474">
    <property type="entry name" value="alpha/beta-Hydrolases"/>
    <property type="match status" value="1"/>
</dbReference>
<gene>
    <name evidence="3" type="ORF">HGG82_03880</name>
</gene>
<protein>
    <submittedName>
        <fullName evidence="3">Alpha/beta hydrolase</fullName>
    </submittedName>
</protein>
<dbReference type="RefSeq" id="WP_168822993.1">
    <property type="nucleotide sequence ID" value="NZ_CP073013.1"/>
</dbReference>
<reference evidence="3 4" key="1">
    <citation type="submission" date="2020-04" db="EMBL/GenBank/DDBJ databases">
        <title>Marinomonas sp. M1K-6 isolated from the deep seawater of the Mariana Trench.</title>
        <authorList>
            <person name="Li Y."/>
        </authorList>
    </citation>
    <scope>NUCLEOTIDE SEQUENCE [LARGE SCALE GENOMIC DNA]</scope>
    <source>
        <strain evidence="3 4">M1K-6</strain>
    </source>
</reference>
<evidence type="ECO:0000256" key="1">
    <source>
        <dbReference type="ARBA" id="ARBA00008645"/>
    </source>
</evidence>
<dbReference type="EMBL" id="JABAEK010000003">
    <property type="protein sequence ID" value="NLQ16759.1"/>
    <property type="molecule type" value="Genomic_DNA"/>
</dbReference>
<keyword evidence="4" id="KW-1185">Reference proteome</keyword>
<evidence type="ECO:0000259" key="2">
    <source>
        <dbReference type="Pfam" id="PF00561"/>
    </source>
</evidence>
<dbReference type="Pfam" id="PF00561">
    <property type="entry name" value="Abhydrolase_1"/>
    <property type="match status" value="1"/>
</dbReference>
<evidence type="ECO:0000313" key="3">
    <source>
        <dbReference type="EMBL" id="NLQ16759.1"/>
    </source>
</evidence>